<proteinExistence type="predicted"/>
<evidence type="ECO:0000313" key="2">
    <source>
        <dbReference type="EMBL" id="MDO6123141.1"/>
    </source>
</evidence>
<gene>
    <name evidence="2" type="ORF">GB928_018290</name>
</gene>
<name>A0ABT8XIR6_9HYPH</name>
<dbReference type="RefSeq" id="WP_244760764.1">
    <property type="nucleotide sequence ID" value="NZ_JALJCJ010000002.1"/>
</dbReference>
<dbReference type="EMBL" id="WHSC02000007">
    <property type="protein sequence ID" value="MDO6123141.1"/>
    <property type="molecule type" value="Genomic_DNA"/>
</dbReference>
<dbReference type="InterPro" id="IPR015947">
    <property type="entry name" value="PUA-like_sf"/>
</dbReference>
<comment type="caution">
    <text evidence="2">The sequence shown here is derived from an EMBL/GenBank/DDBJ whole genome shotgun (WGS) entry which is preliminary data.</text>
</comment>
<dbReference type="Proteomes" id="UP001177080">
    <property type="component" value="Unassembled WGS sequence"/>
</dbReference>
<dbReference type="SUPFAM" id="SSF88697">
    <property type="entry name" value="PUA domain-like"/>
    <property type="match status" value="1"/>
</dbReference>
<evidence type="ECO:0000259" key="1">
    <source>
        <dbReference type="Pfam" id="PF12961"/>
    </source>
</evidence>
<dbReference type="Pfam" id="PF12961">
    <property type="entry name" value="DUF3850"/>
    <property type="match status" value="1"/>
</dbReference>
<evidence type="ECO:0000313" key="3">
    <source>
        <dbReference type="Proteomes" id="UP001177080"/>
    </source>
</evidence>
<accession>A0ABT8XIR6</accession>
<reference evidence="2" key="1">
    <citation type="submission" date="2022-04" db="EMBL/GenBank/DDBJ databases">
        <title>Shinella lacus sp. nov., a novel member of the genus Shinella from water.</title>
        <authorList>
            <person name="Deng Y."/>
        </authorList>
    </citation>
    <scope>NUCLEOTIDE SEQUENCE</scope>
    <source>
        <strain evidence="2">JCM 31239</strain>
    </source>
</reference>
<dbReference type="Gene3D" id="2.30.130.30">
    <property type="entry name" value="Hypothetical protein"/>
    <property type="match status" value="1"/>
</dbReference>
<organism evidence="2 3">
    <name type="scientific">Shinella curvata</name>
    <dbReference type="NCBI Taxonomy" id="1817964"/>
    <lineage>
        <taxon>Bacteria</taxon>
        <taxon>Pseudomonadati</taxon>
        <taxon>Pseudomonadota</taxon>
        <taxon>Alphaproteobacteria</taxon>
        <taxon>Hyphomicrobiales</taxon>
        <taxon>Rhizobiaceae</taxon>
        <taxon>Shinella</taxon>
    </lineage>
</organism>
<dbReference type="InterPro" id="IPR039440">
    <property type="entry name" value="DUF3850"/>
</dbReference>
<keyword evidence="3" id="KW-1185">Reference proteome</keyword>
<sequence length="180" mass="20138">MKTHVLKCWTEQFRDVQDKRKTFEFRRNDRNFAVGDVLDLRDFSPETQLFSGSSELRRITHILSAGFGLPEGYAVLSLEPVECCGRPAHDGDPCGYILECCERYRAPMGDGTLLDAIQHESWDLRCFNIPTGGDDCDIGWSVIGHWQAEPHERVIAEIYHDDPRAAIRAAIAASGNGGGE</sequence>
<protein>
    <submittedName>
        <fullName evidence="2">DUF3850 domain-containing protein</fullName>
    </submittedName>
</protein>
<feature type="domain" description="DUF3850" evidence="1">
    <location>
        <begin position="3"/>
        <end position="77"/>
    </location>
</feature>